<dbReference type="InterPro" id="IPR052362">
    <property type="entry name" value="HTH-GbsR_regulator"/>
</dbReference>
<reference evidence="5 6" key="1">
    <citation type="submission" date="2024-03" db="EMBL/GenBank/DDBJ databases">
        <title>Novel Streptomyces species of biotechnological and ecological value are a feature of Machair soil.</title>
        <authorList>
            <person name="Prole J.R."/>
            <person name="Goodfellow M."/>
            <person name="Allenby N."/>
            <person name="Ward A.C."/>
        </authorList>
    </citation>
    <scope>NUCLEOTIDE SEQUENCE [LARGE SCALE GENOMIC DNA]</scope>
    <source>
        <strain evidence="5 6">MS1.HAVA.3</strain>
    </source>
</reference>
<dbReference type="InterPro" id="IPR000835">
    <property type="entry name" value="HTH_MarR-typ"/>
</dbReference>
<dbReference type="Gene3D" id="1.10.10.10">
    <property type="entry name" value="Winged helix-like DNA-binding domain superfamily/Winged helix DNA-binding domain"/>
    <property type="match status" value="1"/>
</dbReference>
<gene>
    <name evidence="5" type="ORF">WKI68_31625</name>
</gene>
<dbReference type="Proteomes" id="UP001382904">
    <property type="component" value="Unassembled WGS sequence"/>
</dbReference>
<evidence type="ECO:0000256" key="1">
    <source>
        <dbReference type="ARBA" id="ARBA00023015"/>
    </source>
</evidence>
<keyword evidence="2" id="KW-0238">DNA-binding</keyword>
<keyword evidence="1" id="KW-0805">Transcription regulation</keyword>
<evidence type="ECO:0000313" key="6">
    <source>
        <dbReference type="Proteomes" id="UP001382904"/>
    </source>
</evidence>
<sequence>MPAPAPAPDLYGRDPETLREFEQRFTDLLVDAGIPRMMAGVLGCLYTTDTGSLTAGELAERLRVSPATISKAVGYLEAQELIRRERDARGRRDLYVIDADVWFRAMIASARLNSVLADAAREGAGLLGAGTPAGARLEDMAGSSGTSGRTW</sequence>
<protein>
    <submittedName>
        <fullName evidence="5">MarR family transcriptional regulator</fullName>
    </submittedName>
</protein>
<dbReference type="InterPro" id="IPR036388">
    <property type="entry name" value="WH-like_DNA-bd_sf"/>
</dbReference>
<keyword evidence="3" id="KW-0804">Transcription</keyword>
<dbReference type="EMBL" id="JBBKAM010000002">
    <property type="protein sequence ID" value="MEJ8644624.1"/>
    <property type="molecule type" value="Genomic_DNA"/>
</dbReference>
<evidence type="ECO:0000313" key="5">
    <source>
        <dbReference type="EMBL" id="MEJ8644624.1"/>
    </source>
</evidence>
<evidence type="ECO:0000259" key="4">
    <source>
        <dbReference type="Pfam" id="PF12802"/>
    </source>
</evidence>
<dbReference type="InterPro" id="IPR036390">
    <property type="entry name" value="WH_DNA-bd_sf"/>
</dbReference>
<evidence type="ECO:0000256" key="2">
    <source>
        <dbReference type="ARBA" id="ARBA00023125"/>
    </source>
</evidence>
<accession>A0ABU8U9R6</accession>
<proteinExistence type="predicted"/>
<dbReference type="PANTHER" id="PTHR38465">
    <property type="entry name" value="HTH-TYPE TRANSCRIPTIONAL REGULATOR MJ1563-RELATED"/>
    <property type="match status" value="1"/>
</dbReference>
<dbReference type="PANTHER" id="PTHR38465:SF2">
    <property type="entry name" value="HTH-TYPE TRANSCRIPTIONAL REGULATOR MMPR5"/>
    <property type="match status" value="1"/>
</dbReference>
<comment type="caution">
    <text evidence="5">The sequence shown here is derived from an EMBL/GenBank/DDBJ whole genome shotgun (WGS) entry which is preliminary data.</text>
</comment>
<feature type="domain" description="HTH marR-type" evidence="4">
    <location>
        <begin position="33"/>
        <end position="92"/>
    </location>
</feature>
<dbReference type="SUPFAM" id="SSF46785">
    <property type="entry name" value="Winged helix' DNA-binding domain"/>
    <property type="match status" value="1"/>
</dbReference>
<dbReference type="Pfam" id="PF12802">
    <property type="entry name" value="MarR_2"/>
    <property type="match status" value="1"/>
</dbReference>
<organism evidence="5 6">
    <name type="scientific">Streptomyces caledonius</name>
    <dbReference type="NCBI Taxonomy" id="3134107"/>
    <lineage>
        <taxon>Bacteria</taxon>
        <taxon>Bacillati</taxon>
        <taxon>Actinomycetota</taxon>
        <taxon>Actinomycetes</taxon>
        <taxon>Kitasatosporales</taxon>
        <taxon>Streptomycetaceae</taxon>
        <taxon>Streptomyces</taxon>
    </lineage>
</organism>
<evidence type="ECO:0000256" key="3">
    <source>
        <dbReference type="ARBA" id="ARBA00023163"/>
    </source>
</evidence>
<keyword evidence="6" id="KW-1185">Reference proteome</keyword>
<name>A0ABU8U9R6_9ACTN</name>